<name>A0A5P9NNL0_9GAMM</name>
<dbReference type="SMART" id="SM00530">
    <property type="entry name" value="HTH_XRE"/>
    <property type="match status" value="1"/>
</dbReference>
<dbReference type="EMBL" id="CP036422">
    <property type="protein sequence ID" value="QFU77076.1"/>
    <property type="molecule type" value="Genomic_DNA"/>
</dbReference>
<evidence type="ECO:0000256" key="2">
    <source>
        <dbReference type="ARBA" id="ARBA00023125"/>
    </source>
</evidence>
<dbReference type="Gene3D" id="2.60.120.10">
    <property type="entry name" value="Jelly Rolls"/>
    <property type="match status" value="1"/>
</dbReference>
<dbReference type="GO" id="GO:0005829">
    <property type="term" value="C:cytosol"/>
    <property type="evidence" value="ECO:0007669"/>
    <property type="project" value="TreeGrafter"/>
</dbReference>
<dbReference type="OrthoDB" id="9810578at2"/>
<evidence type="ECO:0000313" key="5">
    <source>
        <dbReference type="EMBL" id="QFU77076.1"/>
    </source>
</evidence>
<keyword evidence="2" id="KW-0238">DNA-binding</keyword>
<dbReference type="PANTHER" id="PTHR46797">
    <property type="entry name" value="HTH-TYPE TRANSCRIPTIONAL REGULATOR"/>
    <property type="match status" value="1"/>
</dbReference>
<evidence type="ECO:0000313" key="6">
    <source>
        <dbReference type="Proteomes" id="UP000326287"/>
    </source>
</evidence>
<dbReference type="GO" id="GO:0003677">
    <property type="term" value="F:DNA binding"/>
    <property type="evidence" value="ECO:0007669"/>
    <property type="project" value="UniProtKB-KW"/>
</dbReference>
<dbReference type="PROSITE" id="PS50943">
    <property type="entry name" value="HTH_CROC1"/>
    <property type="match status" value="1"/>
</dbReference>
<keyword evidence="1" id="KW-0805">Transcription regulation</keyword>
<dbReference type="InterPro" id="IPR010982">
    <property type="entry name" value="Lambda_DNA-bd_dom_sf"/>
</dbReference>
<dbReference type="CDD" id="cd02209">
    <property type="entry name" value="cupin_XRE_C"/>
    <property type="match status" value="1"/>
</dbReference>
<dbReference type="Pfam" id="PF01381">
    <property type="entry name" value="HTH_3"/>
    <property type="match status" value="1"/>
</dbReference>
<dbReference type="SUPFAM" id="SSF51182">
    <property type="entry name" value="RmlC-like cupins"/>
    <property type="match status" value="1"/>
</dbReference>
<keyword evidence="6" id="KW-1185">Reference proteome</keyword>
<dbReference type="InterPro" id="IPR050807">
    <property type="entry name" value="TransReg_Diox_bact_type"/>
</dbReference>
<evidence type="ECO:0000256" key="1">
    <source>
        <dbReference type="ARBA" id="ARBA00023015"/>
    </source>
</evidence>
<gene>
    <name evidence="5" type="ORF">EY643_16245</name>
</gene>
<keyword evidence="3" id="KW-0804">Transcription</keyword>
<dbReference type="CDD" id="cd00093">
    <property type="entry name" value="HTH_XRE"/>
    <property type="match status" value="1"/>
</dbReference>
<protein>
    <submittedName>
        <fullName evidence="5">XRE family transcriptional regulator</fullName>
    </submittedName>
</protein>
<dbReference type="Gene3D" id="1.10.260.40">
    <property type="entry name" value="lambda repressor-like DNA-binding domains"/>
    <property type="match status" value="1"/>
</dbReference>
<evidence type="ECO:0000256" key="3">
    <source>
        <dbReference type="ARBA" id="ARBA00023163"/>
    </source>
</evidence>
<dbReference type="Proteomes" id="UP000326287">
    <property type="component" value="Chromosome"/>
</dbReference>
<feature type="domain" description="HTH cro/C1-type" evidence="4">
    <location>
        <begin position="22"/>
        <end position="76"/>
    </location>
</feature>
<dbReference type="InterPro" id="IPR001387">
    <property type="entry name" value="Cro/C1-type_HTH"/>
</dbReference>
<dbReference type="Pfam" id="PF07883">
    <property type="entry name" value="Cupin_2"/>
    <property type="match status" value="1"/>
</dbReference>
<proteinExistence type="predicted"/>
<reference evidence="5 6" key="1">
    <citation type="submission" date="2019-02" db="EMBL/GenBank/DDBJ databases">
        <authorList>
            <person name="Li S.-H."/>
        </authorList>
    </citation>
    <scope>NUCLEOTIDE SEQUENCE [LARGE SCALE GENOMIC DNA]</scope>
    <source>
        <strain evidence="5 6">IMCC14385</strain>
    </source>
</reference>
<accession>A0A5P9NNL0</accession>
<sequence>MLIEEPPVSELENVSAYLADNIIALRKRSELSQGKLAEKAGIPRSTLTHMESGAGNPSLTNLCKLAAALGVNIEELLSRPRNECSLLKADQVPILKRSGGKVQVHKLMPDKVRGIEIDRMQFVPGSSMAGKPHLQGTKEYLVTLLGSVGVAVGGQSWEVEAGDVLAFPGDQKHGYRNLGKGNSEALSIVLPLPYPVP</sequence>
<dbReference type="PANTHER" id="PTHR46797:SF23">
    <property type="entry name" value="HTH-TYPE TRANSCRIPTIONAL REGULATOR SUTR"/>
    <property type="match status" value="1"/>
</dbReference>
<dbReference type="KEGG" id="halc:EY643_16245"/>
<organism evidence="5 6">
    <name type="scientific">Halioglobus maricola</name>
    <dbReference type="NCBI Taxonomy" id="2601894"/>
    <lineage>
        <taxon>Bacteria</taxon>
        <taxon>Pseudomonadati</taxon>
        <taxon>Pseudomonadota</taxon>
        <taxon>Gammaproteobacteria</taxon>
        <taxon>Cellvibrionales</taxon>
        <taxon>Halieaceae</taxon>
        <taxon>Halioglobus</taxon>
    </lineage>
</organism>
<dbReference type="InterPro" id="IPR011051">
    <property type="entry name" value="RmlC_Cupin_sf"/>
</dbReference>
<evidence type="ECO:0000259" key="4">
    <source>
        <dbReference type="PROSITE" id="PS50943"/>
    </source>
</evidence>
<dbReference type="GO" id="GO:0003700">
    <property type="term" value="F:DNA-binding transcription factor activity"/>
    <property type="evidence" value="ECO:0007669"/>
    <property type="project" value="TreeGrafter"/>
</dbReference>
<dbReference type="InterPro" id="IPR013096">
    <property type="entry name" value="Cupin_2"/>
</dbReference>
<dbReference type="InterPro" id="IPR014710">
    <property type="entry name" value="RmlC-like_jellyroll"/>
</dbReference>
<dbReference type="SUPFAM" id="SSF47413">
    <property type="entry name" value="lambda repressor-like DNA-binding domains"/>
    <property type="match status" value="1"/>
</dbReference>
<dbReference type="AlphaFoldDB" id="A0A5P9NNL0"/>